<evidence type="ECO:0000256" key="6">
    <source>
        <dbReference type="ARBA" id="ARBA00037968"/>
    </source>
</evidence>
<feature type="transmembrane region" description="Helical" evidence="7">
    <location>
        <begin position="252"/>
        <end position="272"/>
    </location>
</feature>
<dbReference type="PANTHER" id="PTHR43791:SF15">
    <property type="entry name" value="TRANSPORTER SEO1-RELATED"/>
    <property type="match status" value="1"/>
</dbReference>
<evidence type="ECO:0000256" key="3">
    <source>
        <dbReference type="ARBA" id="ARBA00022692"/>
    </source>
</evidence>
<evidence type="ECO:0000313" key="9">
    <source>
        <dbReference type="Proteomes" id="UP000398389"/>
    </source>
</evidence>
<reference evidence="8 9" key="1">
    <citation type="submission" date="2019-09" db="EMBL/GenBank/DDBJ databases">
        <authorList>
            <person name="Brejova B."/>
        </authorList>
    </citation>
    <scope>NUCLEOTIDE SEQUENCE [LARGE SCALE GENOMIC DNA]</scope>
</reference>
<protein>
    <recommendedName>
        <fullName evidence="10">Major facilitator superfamily (MFS) profile domain-containing protein</fullName>
    </recommendedName>
</protein>
<dbReference type="OrthoDB" id="3639251at2759"/>
<sequence length="596" mass="69036">MTVKEKFQGFKQKFSNISLPAFIPRLREIDEEVFVQKYSTPLDADGEKIPSDNKVRFTLDREQKEIKYEVRDEANRKWWALFDEFEYKEHRTGENVTEHKWYHWFDVNDSPEERRVIIKIDIVLCFFSFVMYWVKYLDQSNLNNAYVSGMKEDLGMKGNDLVNTQVVYTVGSVVFQLPMMYLIHRYPTHILLPAMDIAWGLFTLAVYRSTSVGMLQALRFFVGVFESAFYPTIHYLYGSWYKPSEYTRRGGIYYFGQMLGLLTSGLVTASCVENLTGVNGLDGWRWMYIVDAIITIPVAIIGFFVLPGVPKKCYSLFLTDEDIFIARERLRKANIALETEGPQFFNIQLWKDLLWDWKYYMFVFLNIWGWNNSNGSSGAYLLWLKSLKEYSIPLVNQYSTITPALGIIWIYMTGALADHARSRWGALIFSQTFNLLGNILLAVWYIPKGAIWFGFCLQYFGWASSAVNYSWASDAMRHNPQHRAITVVSMNMIGQATTAFTSVLVWKTVEAPRFLKGYSFTGTVAFVMMIWGTLILPLYKKEERKYAHEQGILLYNSAKGEVPPEIPPVAPSALSDSDEIEREHFVIDDLSDEKKQ</sequence>
<feature type="transmembrane region" description="Helical" evidence="7">
    <location>
        <begin position="220"/>
        <end position="240"/>
    </location>
</feature>
<feature type="transmembrane region" description="Helical" evidence="7">
    <location>
        <begin position="452"/>
        <end position="472"/>
    </location>
</feature>
<keyword evidence="9" id="KW-1185">Reference proteome</keyword>
<dbReference type="FunFam" id="1.20.1250.20:FF:000065">
    <property type="entry name" value="Putative MFS pantothenate transporter"/>
    <property type="match status" value="1"/>
</dbReference>
<feature type="transmembrane region" description="Helical" evidence="7">
    <location>
        <begin position="424"/>
        <end position="446"/>
    </location>
</feature>
<feature type="transmembrane region" description="Helical" evidence="7">
    <location>
        <begin position="484"/>
        <end position="506"/>
    </location>
</feature>
<dbReference type="Proteomes" id="UP000398389">
    <property type="component" value="Unassembled WGS sequence"/>
</dbReference>
<evidence type="ECO:0000256" key="4">
    <source>
        <dbReference type="ARBA" id="ARBA00022989"/>
    </source>
</evidence>
<keyword evidence="4 7" id="KW-1133">Transmembrane helix</keyword>
<keyword evidence="5 7" id="KW-0472">Membrane</keyword>
<evidence type="ECO:0000256" key="7">
    <source>
        <dbReference type="SAM" id="Phobius"/>
    </source>
</evidence>
<dbReference type="InterPro" id="IPR036259">
    <property type="entry name" value="MFS_trans_sf"/>
</dbReference>
<evidence type="ECO:0000313" key="8">
    <source>
        <dbReference type="EMBL" id="VVT55467.1"/>
    </source>
</evidence>
<dbReference type="PANTHER" id="PTHR43791">
    <property type="entry name" value="PERMEASE-RELATED"/>
    <property type="match status" value="1"/>
</dbReference>
<dbReference type="SUPFAM" id="SSF103473">
    <property type="entry name" value="MFS general substrate transporter"/>
    <property type="match status" value="1"/>
</dbReference>
<dbReference type="EMBL" id="CABVLU010000003">
    <property type="protein sequence ID" value="VVT55467.1"/>
    <property type="molecule type" value="Genomic_DNA"/>
</dbReference>
<dbReference type="GO" id="GO:0022857">
    <property type="term" value="F:transmembrane transporter activity"/>
    <property type="evidence" value="ECO:0007669"/>
    <property type="project" value="InterPro"/>
</dbReference>
<organism evidence="8 9">
    <name type="scientific">Magnusiomyces paraingens</name>
    <dbReference type="NCBI Taxonomy" id="2606893"/>
    <lineage>
        <taxon>Eukaryota</taxon>
        <taxon>Fungi</taxon>
        <taxon>Dikarya</taxon>
        <taxon>Ascomycota</taxon>
        <taxon>Saccharomycotina</taxon>
        <taxon>Dipodascomycetes</taxon>
        <taxon>Dipodascales</taxon>
        <taxon>Dipodascaceae</taxon>
        <taxon>Magnusiomyces</taxon>
    </lineage>
</organism>
<dbReference type="InterPro" id="IPR011701">
    <property type="entry name" value="MFS"/>
</dbReference>
<evidence type="ECO:0000256" key="5">
    <source>
        <dbReference type="ARBA" id="ARBA00023136"/>
    </source>
</evidence>
<comment type="similarity">
    <text evidence="6">Belongs to the major facilitator superfamily. Allantoate permease family.</text>
</comment>
<keyword evidence="2" id="KW-0813">Transport</keyword>
<evidence type="ECO:0000256" key="1">
    <source>
        <dbReference type="ARBA" id="ARBA00004141"/>
    </source>
</evidence>
<comment type="subcellular location">
    <subcellularLocation>
        <location evidence="1">Membrane</location>
        <topology evidence="1">Multi-pass membrane protein</topology>
    </subcellularLocation>
</comment>
<dbReference type="Pfam" id="PF07690">
    <property type="entry name" value="MFS_1"/>
    <property type="match status" value="1"/>
</dbReference>
<dbReference type="RefSeq" id="XP_031855217.1">
    <property type="nucleotide sequence ID" value="XM_031999326.1"/>
</dbReference>
<gene>
    <name evidence="8" type="ORF">SAPINGB_P004611</name>
</gene>
<feature type="transmembrane region" description="Helical" evidence="7">
    <location>
        <begin position="518"/>
        <end position="539"/>
    </location>
</feature>
<dbReference type="GO" id="GO:0016020">
    <property type="term" value="C:membrane"/>
    <property type="evidence" value="ECO:0007669"/>
    <property type="project" value="UniProtKB-SubCell"/>
</dbReference>
<name>A0A5E8C0W7_9ASCO</name>
<keyword evidence="3 7" id="KW-0812">Transmembrane</keyword>
<feature type="transmembrane region" description="Helical" evidence="7">
    <location>
        <begin position="190"/>
        <end position="208"/>
    </location>
</feature>
<dbReference type="Gene3D" id="1.20.1250.20">
    <property type="entry name" value="MFS general substrate transporter like domains"/>
    <property type="match status" value="2"/>
</dbReference>
<feature type="transmembrane region" description="Helical" evidence="7">
    <location>
        <begin position="390"/>
        <end position="412"/>
    </location>
</feature>
<dbReference type="AlphaFoldDB" id="A0A5E8C0W7"/>
<proteinExistence type="inferred from homology"/>
<evidence type="ECO:0008006" key="10">
    <source>
        <dbReference type="Google" id="ProtNLM"/>
    </source>
</evidence>
<evidence type="ECO:0000256" key="2">
    <source>
        <dbReference type="ARBA" id="ARBA00022448"/>
    </source>
</evidence>
<feature type="transmembrane region" description="Helical" evidence="7">
    <location>
        <begin position="116"/>
        <end position="134"/>
    </location>
</feature>
<accession>A0A5E8C0W7</accession>
<feature type="transmembrane region" description="Helical" evidence="7">
    <location>
        <begin position="284"/>
        <end position="306"/>
    </location>
</feature>
<dbReference type="GeneID" id="43583426"/>
<feature type="transmembrane region" description="Helical" evidence="7">
    <location>
        <begin position="166"/>
        <end position="183"/>
    </location>
</feature>